<dbReference type="Gene3D" id="3.30.530.20">
    <property type="match status" value="1"/>
</dbReference>
<dbReference type="AlphaFoldDB" id="A0A538TZ70"/>
<dbReference type="Proteomes" id="UP000319771">
    <property type="component" value="Unassembled WGS sequence"/>
</dbReference>
<dbReference type="SUPFAM" id="SSF55961">
    <property type="entry name" value="Bet v1-like"/>
    <property type="match status" value="1"/>
</dbReference>
<dbReference type="PANTHER" id="PTHR34060">
    <property type="entry name" value="POLYKETIDE CYCLASE / DEHYDRASE AND LIPID TRANSPORT PROTEIN"/>
    <property type="match status" value="1"/>
</dbReference>
<dbReference type="InterPro" id="IPR023393">
    <property type="entry name" value="START-like_dom_sf"/>
</dbReference>
<evidence type="ECO:0008006" key="3">
    <source>
        <dbReference type="Google" id="ProtNLM"/>
    </source>
</evidence>
<sequence length="141" mass="16353">MDLPPSAAWRVVTDYDHIPDFVHSMLSSRSERRPDGRRVVEQTARGGFFLFKRRVHVVLEVDEDPQRRIGFRDVLGKDFERYDGEWRLEPDSTGTSVRYSLDAEPRSSLPRSVCRHVLKGSAAELLTQVRDEMLRRAAMRP</sequence>
<reference evidence="1 2" key="1">
    <citation type="journal article" date="2019" name="Nat. Microbiol.">
        <title>Mediterranean grassland soil C-N compound turnover is dependent on rainfall and depth, and is mediated by genomically divergent microorganisms.</title>
        <authorList>
            <person name="Diamond S."/>
            <person name="Andeer P.F."/>
            <person name="Li Z."/>
            <person name="Crits-Christoph A."/>
            <person name="Burstein D."/>
            <person name="Anantharaman K."/>
            <person name="Lane K.R."/>
            <person name="Thomas B.C."/>
            <person name="Pan C."/>
            <person name="Northen T.R."/>
            <person name="Banfield J.F."/>
        </authorList>
    </citation>
    <scope>NUCLEOTIDE SEQUENCE [LARGE SCALE GENOMIC DNA]</scope>
    <source>
        <strain evidence="1">WS_11</strain>
    </source>
</reference>
<dbReference type="Pfam" id="PF10604">
    <property type="entry name" value="Polyketide_cyc2"/>
    <property type="match status" value="1"/>
</dbReference>
<evidence type="ECO:0000313" key="2">
    <source>
        <dbReference type="Proteomes" id="UP000319771"/>
    </source>
</evidence>
<dbReference type="EMBL" id="VBPB01000371">
    <property type="protein sequence ID" value="TMQ68819.1"/>
    <property type="molecule type" value="Genomic_DNA"/>
</dbReference>
<comment type="caution">
    <text evidence="1">The sequence shown here is derived from an EMBL/GenBank/DDBJ whole genome shotgun (WGS) entry which is preliminary data.</text>
</comment>
<gene>
    <name evidence="1" type="ORF">E6K81_16265</name>
</gene>
<proteinExistence type="predicted"/>
<evidence type="ECO:0000313" key="1">
    <source>
        <dbReference type="EMBL" id="TMQ68819.1"/>
    </source>
</evidence>
<dbReference type="InterPro" id="IPR019587">
    <property type="entry name" value="Polyketide_cyclase/dehydratase"/>
</dbReference>
<organism evidence="1 2">
    <name type="scientific">Eiseniibacteriota bacterium</name>
    <dbReference type="NCBI Taxonomy" id="2212470"/>
    <lineage>
        <taxon>Bacteria</taxon>
        <taxon>Candidatus Eiseniibacteriota</taxon>
    </lineage>
</organism>
<dbReference type="PANTHER" id="PTHR34060:SF2">
    <property type="entry name" value="OS03G0837900 PROTEIN"/>
    <property type="match status" value="1"/>
</dbReference>
<protein>
    <recommendedName>
        <fullName evidence="3">Coenzyme Q-binding protein COQ10 START domain-containing protein</fullName>
    </recommendedName>
</protein>
<accession>A0A538TZ70</accession>
<name>A0A538TZ70_UNCEI</name>